<organism evidence="2 7">
    <name type="scientific">Clostridium cochlearium</name>
    <dbReference type="NCBI Taxonomy" id="1494"/>
    <lineage>
        <taxon>Bacteria</taxon>
        <taxon>Bacillati</taxon>
        <taxon>Bacillota</taxon>
        <taxon>Clostridia</taxon>
        <taxon>Eubacteriales</taxon>
        <taxon>Clostridiaceae</taxon>
        <taxon>Clostridium</taxon>
    </lineage>
</organism>
<gene>
    <name evidence="2" type="ORF">HMJ28_02290</name>
    <name evidence="4" type="ORF">NCTC13028_01444</name>
    <name evidence="3" type="ORF">SAMN05216497_10268</name>
</gene>
<feature type="transmembrane region" description="Helical" evidence="1">
    <location>
        <begin position="263"/>
        <end position="279"/>
    </location>
</feature>
<dbReference type="Proteomes" id="UP000528432">
    <property type="component" value="Unassembled WGS sequence"/>
</dbReference>
<keyword evidence="1" id="KW-1133">Transmembrane helix</keyword>
<keyword evidence="1" id="KW-0472">Membrane</keyword>
<keyword evidence="5" id="KW-1185">Reference proteome</keyword>
<keyword evidence="1" id="KW-0812">Transmembrane</keyword>
<dbReference type="OrthoDB" id="1920015at2"/>
<reference evidence="4 6" key="2">
    <citation type="submission" date="2018-06" db="EMBL/GenBank/DDBJ databases">
        <authorList>
            <consortium name="Pathogen Informatics"/>
            <person name="Doyle S."/>
        </authorList>
    </citation>
    <scope>NUCLEOTIDE SEQUENCE [LARGE SCALE GENOMIC DNA]</scope>
    <source>
        <strain evidence="4 6">NCTC13028</strain>
    </source>
</reference>
<dbReference type="EMBL" id="JABFIF010000002">
    <property type="protein sequence ID" value="NOH15233.1"/>
    <property type="molecule type" value="Genomic_DNA"/>
</dbReference>
<feature type="transmembrane region" description="Helical" evidence="1">
    <location>
        <begin position="9"/>
        <end position="28"/>
    </location>
</feature>
<dbReference type="STRING" id="1494.SAMN05216497_10268"/>
<proteinExistence type="predicted"/>
<dbReference type="AlphaFoldDB" id="A0A240AXQ2"/>
<evidence type="ECO:0000313" key="6">
    <source>
        <dbReference type="Proteomes" id="UP000250223"/>
    </source>
</evidence>
<sequence length="286" mass="32240">MNKIKKNKLGLIITLIFIIAILAITSMGDKSILSKENFKIGQHIYVQLDETKKSNLVCIGGDIYINGEVKGSALAIGGNIYVNGKVSKNTTTLFGEIIKGQNSQIIGKERQIFKSPKITEKLKNANMNGGYNMNYKFIWSFVFLSICCCIVYYFMSININFMMNYLVKENIVRGVMYGYLAILSLIVIILTLILSILGVVLVPFITLVFFLFFIVGFTTIASFFGQEFYRRFKIGHSPYARIAIGVAILQLIRSIVIFNIGSILWNLIILPLSIGIIFVKKFSLFR</sequence>
<dbReference type="GeneID" id="70578022"/>
<feature type="transmembrane region" description="Helical" evidence="1">
    <location>
        <begin position="176"/>
        <end position="198"/>
    </location>
</feature>
<evidence type="ECO:0000313" key="2">
    <source>
        <dbReference type="EMBL" id="NOH15233.1"/>
    </source>
</evidence>
<evidence type="ECO:0000313" key="4">
    <source>
        <dbReference type="EMBL" id="SQB34532.1"/>
    </source>
</evidence>
<reference evidence="3 5" key="1">
    <citation type="submission" date="2016-10" db="EMBL/GenBank/DDBJ databases">
        <authorList>
            <person name="Varghese N."/>
            <person name="Submissions S."/>
        </authorList>
    </citation>
    <scope>NUCLEOTIDE SEQUENCE [LARGE SCALE GENOMIC DNA]</scope>
    <source>
        <strain evidence="3 5">NLAE-zl-C224</strain>
    </source>
</reference>
<evidence type="ECO:0000256" key="1">
    <source>
        <dbReference type="SAM" id="Phobius"/>
    </source>
</evidence>
<protein>
    <recommendedName>
        <fullName evidence="8">Polymer-forming cytoskeletal protein</fullName>
    </recommendedName>
</protein>
<evidence type="ECO:0000313" key="3">
    <source>
        <dbReference type="EMBL" id="SDK89784.1"/>
    </source>
</evidence>
<evidence type="ECO:0000313" key="5">
    <source>
        <dbReference type="Proteomes" id="UP000198811"/>
    </source>
</evidence>
<name>A0A240AXQ2_CLOCO</name>
<evidence type="ECO:0000313" key="7">
    <source>
        <dbReference type="Proteomes" id="UP000528432"/>
    </source>
</evidence>
<feature type="transmembrane region" description="Helical" evidence="1">
    <location>
        <begin position="137"/>
        <end position="155"/>
    </location>
</feature>
<dbReference type="RefSeq" id="WP_089863413.1">
    <property type="nucleotide sequence ID" value="NZ_CP173238.1"/>
</dbReference>
<dbReference type="EMBL" id="FNGL01000002">
    <property type="protein sequence ID" value="SDK89784.1"/>
    <property type="molecule type" value="Genomic_DNA"/>
</dbReference>
<feature type="transmembrane region" description="Helical" evidence="1">
    <location>
        <begin position="204"/>
        <end position="226"/>
    </location>
</feature>
<dbReference type="EMBL" id="UAWC01000012">
    <property type="protein sequence ID" value="SQB34532.1"/>
    <property type="molecule type" value="Genomic_DNA"/>
</dbReference>
<dbReference type="Proteomes" id="UP000198811">
    <property type="component" value="Unassembled WGS sequence"/>
</dbReference>
<reference evidence="2 7" key="3">
    <citation type="submission" date="2020-05" db="EMBL/GenBank/DDBJ databases">
        <title>Draft genome sequence of Clostridium cochlearium strain AGROS13 isolated from a sheep dairy farm in New Zealand.</title>
        <authorList>
            <person name="Gupta T.B."/>
            <person name="Jauregui R."/>
            <person name="Risson A.N."/>
            <person name="Brightwell G."/>
            <person name="Maclean P."/>
        </authorList>
    </citation>
    <scope>NUCLEOTIDE SEQUENCE [LARGE SCALE GENOMIC DNA]</scope>
    <source>
        <strain evidence="2 7">AGROS13</strain>
    </source>
</reference>
<accession>A0A240AXQ2</accession>
<evidence type="ECO:0008006" key="8">
    <source>
        <dbReference type="Google" id="ProtNLM"/>
    </source>
</evidence>
<dbReference type="Proteomes" id="UP000250223">
    <property type="component" value="Unassembled WGS sequence"/>
</dbReference>